<evidence type="ECO:0000256" key="1">
    <source>
        <dbReference type="ARBA" id="ARBA00006739"/>
    </source>
</evidence>
<dbReference type="GO" id="GO:0016757">
    <property type="term" value="F:glycosyltransferase activity"/>
    <property type="evidence" value="ECO:0007669"/>
    <property type="project" value="UniProtKB-KW"/>
</dbReference>
<reference evidence="6 7" key="1">
    <citation type="journal article" date="2015" name="Nature">
        <title>rRNA introns, odd ribosomes, and small enigmatic genomes across a large radiation of phyla.</title>
        <authorList>
            <person name="Brown C.T."/>
            <person name="Hug L.A."/>
            <person name="Thomas B.C."/>
            <person name="Sharon I."/>
            <person name="Castelle C.J."/>
            <person name="Singh A."/>
            <person name="Wilkins M.J."/>
            <person name="Williams K.H."/>
            <person name="Banfield J.F."/>
        </authorList>
    </citation>
    <scope>NUCLEOTIDE SEQUENCE [LARGE SCALE GENOMIC DNA]</scope>
</reference>
<comment type="similarity">
    <text evidence="1">Belongs to the glycosyltransferase 2 family.</text>
</comment>
<evidence type="ECO:0000256" key="3">
    <source>
        <dbReference type="ARBA" id="ARBA00022679"/>
    </source>
</evidence>
<evidence type="ECO:0000259" key="5">
    <source>
        <dbReference type="Pfam" id="PF00535"/>
    </source>
</evidence>
<evidence type="ECO:0000313" key="7">
    <source>
        <dbReference type="Proteomes" id="UP000034264"/>
    </source>
</evidence>
<dbReference type="CDD" id="cd00761">
    <property type="entry name" value="Glyco_tranf_GTA_type"/>
    <property type="match status" value="1"/>
</dbReference>
<evidence type="ECO:0000313" key="6">
    <source>
        <dbReference type="EMBL" id="KKU03523.1"/>
    </source>
</evidence>
<keyword evidence="3 6" id="KW-0808">Transferase</keyword>
<evidence type="ECO:0000256" key="2">
    <source>
        <dbReference type="ARBA" id="ARBA00022676"/>
    </source>
</evidence>
<dbReference type="Proteomes" id="UP000034264">
    <property type="component" value="Unassembled WGS sequence"/>
</dbReference>
<feature type="transmembrane region" description="Helical" evidence="4">
    <location>
        <begin position="297"/>
        <end position="318"/>
    </location>
</feature>
<name>A0A0G1PDM2_9BACT</name>
<dbReference type="Gene3D" id="3.90.550.10">
    <property type="entry name" value="Spore Coat Polysaccharide Biosynthesis Protein SpsA, Chain A"/>
    <property type="match status" value="1"/>
</dbReference>
<proteinExistence type="inferred from homology"/>
<accession>A0A0G1PDM2</accession>
<gene>
    <name evidence="6" type="ORF">UX05_C0001G0152</name>
</gene>
<evidence type="ECO:0000256" key="4">
    <source>
        <dbReference type="SAM" id="Phobius"/>
    </source>
</evidence>
<dbReference type="PANTHER" id="PTHR43630">
    <property type="entry name" value="POLY-BETA-1,6-N-ACETYL-D-GLUCOSAMINE SYNTHASE"/>
    <property type="match status" value="1"/>
</dbReference>
<dbReference type="InterPro" id="IPR001173">
    <property type="entry name" value="Glyco_trans_2-like"/>
</dbReference>
<keyword evidence="4" id="KW-1133">Transmembrane helix</keyword>
<comment type="caution">
    <text evidence="6">The sequence shown here is derived from an EMBL/GenBank/DDBJ whole genome shotgun (WGS) entry which is preliminary data.</text>
</comment>
<dbReference type="SUPFAM" id="SSF53448">
    <property type="entry name" value="Nucleotide-diphospho-sugar transferases"/>
    <property type="match status" value="1"/>
</dbReference>
<dbReference type="AlphaFoldDB" id="A0A0G1PDM2"/>
<dbReference type="Pfam" id="PF00535">
    <property type="entry name" value="Glycos_transf_2"/>
    <property type="match status" value="1"/>
</dbReference>
<dbReference type="PANTHER" id="PTHR43630:SF1">
    <property type="entry name" value="POLY-BETA-1,6-N-ACETYL-D-GLUCOSAMINE SYNTHASE"/>
    <property type="match status" value="1"/>
</dbReference>
<feature type="domain" description="Glycosyltransferase 2-like" evidence="5">
    <location>
        <begin position="11"/>
        <end position="133"/>
    </location>
</feature>
<dbReference type="InterPro" id="IPR029044">
    <property type="entry name" value="Nucleotide-diphossugar_trans"/>
</dbReference>
<sequence>MTRMIKWPKVSFILLTLNGGDGIRKCLESLKKQSYPADLIDVVVIDNGSKDNSVEIAKSLGGRVFIHPEGNLYSNWVRGLHKIRGDFVFYLEQDIVLRGRDFIKNMIKPLLDDNRLVATFTKEYPHKNMHWVPRFLSYHYCQCDPLLEFLFLPVEKSFIEKKNGYIVCKYQDKKIPPAARMFYRIKYLKKTPNWTTKNYFDHDFIINCVRSGYPYFAYVPEPGYYHYHARNLQHLMQKRVRNMGMHFFPEYGKYHYTILNTKNKHEVLWLILFVIYANLFFPAAIRGFIRFLKHKDWALLMEPVITLAITDSLLLAFLKDKSGRKFITDSINSFIKVQPVAS</sequence>
<dbReference type="EMBL" id="LCKS01000001">
    <property type="protein sequence ID" value="KKU03523.1"/>
    <property type="molecule type" value="Genomic_DNA"/>
</dbReference>
<protein>
    <submittedName>
        <fullName evidence="6">Glycosyltransferase domain-containing protein</fullName>
    </submittedName>
</protein>
<keyword evidence="2" id="KW-0328">Glycosyltransferase</keyword>
<organism evidence="6 7">
    <name type="scientific">Candidatus Amesbacteria bacterium GW2011_GWC2_45_19</name>
    <dbReference type="NCBI Taxonomy" id="1618366"/>
    <lineage>
        <taxon>Bacteria</taxon>
        <taxon>Candidatus Amesiibacteriota</taxon>
    </lineage>
</organism>
<keyword evidence="4" id="KW-0472">Membrane</keyword>
<feature type="transmembrane region" description="Helical" evidence="4">
    <location>
        <begin position="267"/>
        <end position="285"/>
    </location>
</feature>
<keyword evidence="4" id="KW-0812">Transmembrane</keyword>